<reference evidence="1" key="1">
    <citation type="submission" date="2022-03" db="EMBL/GenBank/DDBJ databases">
        <title>De novo assembled genomes of Belliella spp. (Cyclobacteriaceae) strains.</title>
        <authorList>
            <person name="Szabo A."/>
            <person name="Korponai K."/>
            <person name="Felfoldi T."/>
        </authorList>
    </citation>
    <scope>NUCLEOTIDE SEQUENCE</scope>
    <source>
        <strain evidence="1">DSM 111904</strain>
    </source>
</reference>
<sequence length="96" mass="11579">MIKLTPNDFWNLEDRELINVIDEFESYSLNKLKVELEENRLINYHIVAVQNSKIKRPNQLYKFNWEQKQQFLAIDIQSNLKLLGVPTRLRNKYKAD</sequence>
<dbReference type="Proteomes" id="UP001165489">
    <property type="component" value="Unassembled WGS sequence"/>
</dbReference>
<evidence type="ECO:0000313" key="2">
    <source>
        <dbReference type="Proteomes" id="UP001165489"/>
    </source>
</evidence>
<evidence type="ECO:0000313" key="1">
    <source>
        <dbReference type="EMBL" id="MCH7411151.1"/>
    </source>
</evidence>
<protein>
    <recommendedName>
        <fullName evidence="3">Phage protein</fullName>
    </recommendedName>
</protein>
<gene>
    <name evidence="1" type="ORF">MM239_17265</name>
</gene>
<name>A0ABS9V411_9BACT</name>
<dbReference type="EMBL" id="JAKZGP010000061">
    <property type="protein sequence ID" value="MCH7411151.1"/>
    <property type="molecule type" value="Genomic_DNA"/>
</dbReference>
<accession>A0ABS9V411</accession>
<comment type="caution">
    <text evidence="1">The sequence shown here is derived from an EMBL/GenBank/DDBJ whole genome shotgun (WGS) entry which is preliminary data.</text>
</comment>
<organism evidence="1 2">
    <name type="scientific">Belliella filtrata</name>
    <dbReference type="NCBI Taxonomy" id="2923435"/>
    <lineage>
        <taxon>Bacteria</taxon>
        <taxon>Pseudomonadati</taxon>
        <taxon>Bacteroidota</taxon>
        <taxon>Cytophagia</taxon>
        <taxon>Cytophagales</taxon>
        <taxon>Cyclobacteriaceae</taxon>
        <taxon>Belliella</taxon>
    </lineage>
</organism>
<keyword evidence="2" id="KW-1185">Reference proteome</keyword>
<evidence type="ECO:0008006" key="3">
    <source>
        <dbReference type="Google" id="ProtNLM"/>
    </source>
</evidence>
<proteinExistence type="predicted"/>
<dbReference type="RefSeq" id="WP_241349504.1">
    <property type="nucleotide sequence ID" value="NZ_JAKZGP010000061.1"/>
</dbReference>